<dbReference type="AlphaFoldDB" id="A0AAE3VIJ2"/>
<name>A0AAE3VIJ2_9BACT</name>
<comment type="caution">
    <text evidence="2">The sequence shown here is derived from an EMBL/GenBank/DDBJ whole genome shotgun (WGS) entry which is preliminary data.</text>
</comment>
<keyword evidence="3" id="KW-1185">Reference proteome</keyword>
<sequence>MQINEIRTDKNWVDFAIANGQKTMQLLSQAEGAEQRMKNGVSHLPRFSAEGNETARVIYVGAEPSRFNEGEVVLCMYLWNEALSQGDWWRGSLSSDYMTGNNAGKTYMQGTIESLGKVGYDAYAAGGFGGLPQLIGQEIPIWVKRTEKNGKVYFNIGAIGSNFEVAPSLSLNNIGLGAPGAAAAPAFGQPAAPAASQSQPQFAQPAPQQPQQQYRPAQQPQQQPGYAQPAAPQPAFGQQPGQHQAAQSAFGPSPYGQWGGGNGSGL</sequence>
<feature type="compositionally biased region" description="Gly residues" evidence="1">
    <location>
        <begin position="257"/>
        <end position="266"/>
    </location>
</feature>
<feature type="region of interest" description="Disordered" evidence="1">
    <location>
        <begin position="187"/>
        <end position="266"/>
    </location>
</feature>
<feature type="compositionally biased region" description="Low complexity" evidence="1">
    <location>
        <begin position="187"/>
        <end position="249"/>
    </location>
</feature>
<reference evidence="2" key="1">
    <citation type="submission" date="2023-07" db="EMBL/GenBank/DDBJ databases">
        <title>Genomic Encyclopedia of Type Strains, Phase IV (KMG-IV): sequencing the most valuable type-strain genomes for metagenomic binning, comparative biology and taxonomic classification.</title>
        <authorList>
            <person name="Goeker M."/>
        </authorList>
    </citation>
    <scope>NUCLEOTIDE SEQUENCE</scope>
    <source>
        <strain evidence="2">DSM 24202</strain>
    </source>
</reference>
<protein>
    <submittedName>
        <fullName evidence="2">Uncharacterized protein</fullName>
    </submittedName>
</protein>
<dbReference type="EMBL" id="JAUSVL010000001">
    <property type="protein sequence ID" value="MDQ0291046.1"/>
    <property type="molecule type" value="Genomic_DNA"/>
</dbReference>
<accession>A0AAE3VIJ2</accession>
<evidence type="ECO:0000256" key="1">
    <source>
        <dbReference type="SAM" id="MobiDB-lite"/>
    </source>
</evidence>
<dbReference type="Proteomes" id="UP001238163">
    <property type="component" value="Unassembled WGS sequence"/>
</dbReference>
<evidence type="ECO:0000313" key="3">
    <source>
        <dbReference type="Proteomes" id="UP001238163"/>
    </source>
</evidence>
<gene>
    <name evidence="2" type="ORF">J3R75_003153</name>
</gene>
<proteinExistence type="predicted"/>
<dbReference type="RefSeq" id="WP_307263269.1">
    <property type="nucleotide sequence ID" value="NZ_JAUSVL010000001.1"/>
</dbReference>
<organism evidence="2 3">
    <name type="scientific">Oligosphaera ethanolica</name>
    <dbReference type="NCBI Taxonomy" id="760260"/>
    <lineage>
        <taxon>Bacteria</taxon>
        <taxon>Pseudomonadati</taxon>
        <taxon>Lentisphaerota</taxon>
        <taxon>Oligosphaeria</taxon>
        <taxon>Oligosphaerales</taxon>
        <taxon>Oligosphaeraceae</taxon>
        <taxon>Oligosphaera</taxon>
    </lineage>
</organism>
<evidence type="ECO:0000313" key="2">
    <source>
        <dbReference type="EMBL" id="MDQ0291046.1"/>
    </source>
</evidence>